<evidence type="ECO:0000256" key="4">
    <source>
        <dbReference type="RuleBase" id="RU369096"/>
    </source>
</evidence>
<keyword evidence="4" id="KW-0747">Spliceosome</keyword>
<accession>A0A2A9PT21</accession>
<feature type="region of interest" description="Disordered" evidence="5">
    <location>
        <begin position="1"/>
        <end position="221"/>
    </location>
</feature>
<keyword evidence="4" id="KW-0508">mRNA splicing</keyword>
<feature type="domain" description="Spp2/MOS2 G-patch" evidence="6">
    <location>
        <begin position="214"/>
        <end position="264"/>
    </location>
</feature>
<comment type="subcellular location">
    <subcellularLocation>
        <location evidence="1 4">Nucleus</location>
    </subcellularLocation>
</comment>
<name>A0A2A9PT21_OPHUN</name>
<evidence type="ECO:0000256" key="1">
    <source>
        <dbReference type="ARBA" id="ARBA00004123"/>
    </source>
</evidence>
<reference evidence="7 8" key="1">
    <citation type="journal article" date="2015" name="BMC Genomics">
        <title>Gene expression during zombie ant biting behavior reflects the complexity underlying fungal parasitic behavioral manipulation.</title>
        <authorList>
            <person name="de Bekker C."/>
            <person name="Ohm R.A."/>
            <person name="Loreto R.G."/>
            <person name="Sebastian A."/>
            <person name="Albert I."/>
            <person name="Merrow M."/>
            <person name="Brachmann A."/>
            <person name="Hughes D.P."/>
        </authorList>
    </citation>
    <scope>NUCLEOTIDE SEQUENCE [LARGE SCALE GENOMIC DNA]</scope>
    <source>
        <strain evidence="7 8">SC16a</strain>
    </source>
</reference>
<reference evidence="7 8" key="2">
    <citation type="journal article" date="2017" name="Sci. Rep.">
        <title>Ant-infecting Ophiocordyceps genomes reveal a high diversity of potential behavioral manipulation genes and a possible major role for enterotoxins.</title>
        <authorList>
            <person name="de Bekker C."/>
            <person name="Ohm R.A."/>
            <person name="Evans H.C."/>
            <person name="Brachmann A."/>
            <person name="Hughes D.P."/>
        </authorList>
    </citation>
    <scope>NUCLEOTIDE SEQUENCE [LARGE SCALE GENOMIC DNA]</scope>
    <source>
        <strain evidence="7 8">SC16a</strain>
    </source>
</reference>
<evidence type="ECO:0000313" key="7">
    <source>
        <dbReference type="EMBL" id="PFH63242.1"/>
    </source>
</evidence>
<evidence type="ECO:0000256" key="5">
    <source>
        <dbReference type="SAM" id="MobiDB-lite"/>
    </source>
</evidence>
<keyword evidence="3 4" id="KW-0539">Nucleus</keyword>
<sequence>MTDQDKGRIAIKFGGASSSSKQSAIRPSAPPSRLGKRPRQGAFATGHDSDSDRDEAPVRHEAITGFGADGAETTAPRSVSKRHLVIARQPNRDWRAELRAQRRGRIPLPAEEETRRAQAVERDPADDDKHVQWGLTVRSKSAVEDDDEDDTRSEDLPTARNNNNANDDDTQPRERTADDAALDALLDRTSHPPKAIILDEDAAYRRDAAAAGAPSTLDDYEAMPVDDFGAALLRGMGWNGESRGPKVKEVGRRANRLGLGAKELKETEDLGGWGQASASAKKKRPRLDEYRREESRRKDGRRHEDSYKGERDRERDGYRDRVRDGNSERERRGHRYRDHDRDRRR</sequence>
<dbReference type="GO" id="GO:0000398">
    <property type="term" value="P:mRNA splicing, via spliceosome"/>
    <property type="evidence" value="ECO:0007669"/>
    <property type="project" value="UniProtKB-UniRule"/>
</dbReference>
<organism evidence="7 8">
    <name type="scientific">Ophiocordyceps unilateralis</name>
    <name type="common">Zombie-ant fungus</name>
    <name type="synonym">Torrubia unilateralis</name>
    <dbReference type="NCBI Taxonomy" id="268505"/>
    <lineage>
        <taxon>Eukaryota</taxon>
        <taxon>Fungi</taxon>
        <taxon>Dikarya</taxon>
        <taxon>Ascomycota</taxon>
        <taxon>Pezizomycotina</taxon>
        <taxon>Sordariomycetes</taxon>
        <taxon>Hypocreomycetidae</taxon>
        <taxon>Hypocreales</taxon>
        <taxon>Ophiocordycipitaceae</taxon>
        <taxon>Ophiocordyceps</taxon>
    </lineage>
</organism>
<evidence type="ECO:0000313" key="8">
    <source>
        <dbReference type="Proteomes" id="UP000037136"/>
    </source>
</evidence>
<protein>
    <recommendedName>
        <fullName evidence="4">Pre-mRNA-splicing factor</fullName>
    </recommendedName>
</protein>
<comment type="function">
    <text evidence="4">Involved in spliceosome maturation and the first step of pre-mRNA splicing.</text>
</comment>
<keyword evidence="4" id="KW-0507">mRNA processing</keyword>
<feature type="compositionally biased region" description="Basic and acidic residues" evidence="5">
    <location>
        <begin position="286"/>
        <end position="345"/>
    </location>
</feature>
<dbReference type="Proteomes" id="UP000037136">
    <property type="component" value="Unassembled WGS sequence"/>
</dbReference>
<dbReference type="InterPro" id="IPR045166">
    <property type="entry name" value="Spp2-like"/>
</dbReference>
<feature type="compositionally biased region" description="Basic and acidic residues" evidence="5">
    <location>
        <begin position="112"/>
        <end position="131"/>
    </location>
</feature>
<comment type="similarity">
    <text evidence="2 4">Belongs to the SPP2 family.</text>
</comment>
<dbReference type="AlphaFoldDB" id="A0A2A9PT21"/>
<dbReference type="OrthoDB" id="5577072at2759"/>
<dbReference type="EMBL" id="LAZP02000005">
    <property type="protein sequence ID" value="PFH63242.1"/>
    <property type="molecule type" value="Genomic_DNA"/>
</dbReference>
<dbReference type="Pfam" id="PF12656">
    <property type="entry name" value="G-patch_2"/>
    <property type="match status" value="1"/>
</dbReference>
<dbReference type="PANTHER" id="PTHR15818:SF2">
    <property type="entry name" value="G-PATCH DOMAIN AND KOW MOTIFS-CONTAINING PROTEIN"/>
    <property type="match status" value="1"/>
</dbReference>
<evidence type="ECO:0000256" key="3">
    <source>
        <dbReference type="ARBA" id="ARBA00023242"/>
    </source>
</evidence>
<feature type="compositionally biased region" description="Basic and acidic residues" evidence="5">
    <location>
        <begin position="243"/>
        <end position="252"/>
    </location>
</feature>
<evidence type="ECO:0000256" key="2">
    <source>
        <dbReference type="ARBA" id="ARBA00008576"/>
    </source>
</evidence>
<proteinExistence type="inferred from homology"/>
<keyword evidence="8" id="KW-1185">Reference proteome</keyword>
<feature type="compositionally biased region" description="Basic and acidic residues" evidence="5">
    <location>
        <begin position="90"/>
        <end position="100"/>
    </location>
</feature>
<evidence type="ECO:0000259" key="6">
    <source>
        <dbReference type="Pfam" id="PF12656"/>
    </source>
</evidence>
<gene>
    <name evidence="7" type="ORF">XA68_15876</name>
</gene>
<dbReference type="PANTHER" id="PTHR15818">
    <property type="entry name" value="G PATCH AND KOW-CONTAINING"/>
    <property type="match status" value="1"/>
</dbReference>
<feature type="compositionally biased region" description="Basic and acidic residues" evidence="5">
    <location>
        <begin position="47"/>
        <end position="62"/>
    </location>
</feature>
<dbReference type="GO" id="GO:0005681">
    <property type="term" value="C:spliceosomal complex"/>
    <property type="evidence" value="ECO:0007669"/>
    <property type="project" value="UniProtKB-UniRule"/>
</dbReference>
<dbReference type="STRING" id="268505.A0A2A9PT21"/>
<feature type="compositionally biased region" description="Polar residues" evidence="5">
    <location>
        <begin position="16"/>
        <end position="25"/>
    </location>
</feature>
<feature type="region of interest" description="Disordered" evidence="5">
    <location>
        <begin position="239"/>
        <end position="345"/>
    </location>
</feature>
<dbReference type="InterPro" id="IPR026822">
    <property type="entry name" value="Spp2/MOS2_G-patch"/>
</dbReference>
<comment type="caution">
    <text evidence="7">The sequence shown here is derived from an EMBL/GenBank/DDBJ whole genome shotgun (WGS) entry which is preliminary data.</text>
</comment>